<dbReference type="EMBL" id="GL983907">
    <property type="protein sequence ID" value="EGR31192.1"/>
    <property type="molecule type" value="Genomic_DNA"/>
</dbReference>
<evidence type="ECO:0000256" key="3">
    <source>
        <dbReference type="ARBA" id="ARBA00022603"/>
    </source>
</evidence>
<comment type="catalytic activity">
    <reaction evidence="8">
        <text>adenosine(58) in tRNA + S-adenosyl-L-methionine = N(1)-methyladenosine(58) in tRNA + S-adenosyl-L-homocysteine + H(+)</text>
        <dbReference type="Rhea" id="RHEA:43152"/>
        <dbReference type="Rhea" id="RHEA-COMP:10365"/>
        <dbReference type="Rhea" id="RHEA-COMP:10366"/>
        <dbReference type="ChEBI" id="CHEBI:15378"/>
        <dbReference type="ChEBI" id="CHEBI:57856"/>
        <dbReference type="ChEBI" id="CHEBI:59789"/>
        <dbReference type="ChEBI" id="CHEBI:74411"/>
        <dbReference type="ChEBI" id="CHEBI:74491"/>
        <dbReference type="EC" id="2.1.1.220"/>
    </reaction>
</comment>
<evidence type="ECO:0000256" key="5">
    <source>
        <dbReference type="ARBA" id="ARBA00022691"/>
    </source>
</evidence>
<dbReference type="PANTHER" id="PTHR12133:SF2">
    <property type="entry name" value="TRNA (ADENINE(58)-N(1))-METHYLTRANSFERASE CATALYTIC SUBUNIT TRMT61A"/>
    <property type="match status" value="1"/>
</dbReference>
<dbReference type="FunCoup" id="G0QUC0">
    <property type="interactions" value="140"/>
</dbReference>
<dbReference type="PROSITE" id="PS51620">
    <property type="entry name" value="SAM_TRM61"/>
    <property type="match status" value="1"/>
</dbReference>
<dbReference type="Pfam" id="PF08704">
    <property type="entry name" value="GCD14"/>
    <property type="match status" value="1"/>
</dbReference>
<keyword evidence="4 8" id="KW-0808">Transferase</keyword>
<dbReference type="Gene3D" id="3.10.330.20">
    <property type="match status" value="1"/>
</dbReference>
<evidence type="ECO:0000256" key="6">
    <source>
        <dbReference type="ARBA" id="ARBA00022694"/>
    </source>
</evidence>
<dbReference type="RefSeq" id="XP_004034678.1">
    <property type="nucleotide sequence ID" value="XM_004034630.1"/>
</dbReference>
<keyword evidence="7" id="KW-0539">Nucleus</keyword>
<feature type="region of interest" description="Disordered" evidence="10">
    <location>
        <begin position="220"/>
        <end position="244"/>
    </location>
</feature>
<keyword evidence="5 8" id="KW-0949">S-adenosyl-L-methionine</keyword>
<evidence type="ECO:0000256" key="8">
    <source>
        <dbReference type="PIRNR" id="PIRNR017269"/>
    </source>
</evidence>
<dbReference type="InterPro" id="IPR029063">
    <property type="entry name" value="SAM-dependent_MTases_sf"/>
</dbReference>
<feature type="domain" description="tRNA (adenine(58)-N(1))-methyltransferase catalytic subunit TRM61 C-terminal" evidence="11">
    <location>
        <begin position="33"/>
        <end position="270"/>
    </location>
</feature>
<evidence type="ECO:0000256" key="10">
    <source>
        <dbReference type="SAM" id="MobiDB-lite"/>
    </source>
</evidence>
<evidence type="ECO:0000313" key="13">
    <source>
        <dbReference type="Proteomes" id="UP000008983"/>
    </source>
</evidence>
<evidence type="ECO:0000256" key="2">
    <source>
        <dbReference type="ARBA" id="ARBA00012796"/>
    </source>
</evidence>
<dbReference type="GO" id="GO:0030488">
    <property type="term" value="P:tRNA methylation"/>
    <property type="evidence" value="ECO:0007669"/>
    <property type="project" value="InterPro"/>
</dbReference>
<dbReference type="AlphaFoldDB" id="G0QUC0"/>
<dbReference type="Gene3D" id="3.40.50.150">
    <property type="entry name" value="Vaccinia Virus protein VP39"/>
    <property type="match status" value="1"/>
</dbReference>
<organism evidence="12 13">
    <name type="scientific">Ichthyophthirius multifiliis</name>
    <name type="common">White spot disease agent</name>
    <name type="synonym">Ich</name>
    <dbReference type="NCBI Taxonomy" id="5932"/>
    <lineage>
        <taxon>Eukaryota</taxon>
        <taxon>Sar</taxon>
        <taxon>Alveolata</taxon>
        <taxon>Ciliophora</taxon>
        <taxon>Intramacronucleata</taxon>
        <taxon>Oligohymenophorea</taxon>
        <taxon>Hymenostomatida</taxon>
        <taxon>Ophryoglenina</taxon>
        <taxon>Ichthyophthirius</taxon>
    </lineage>
</organism>
<dbReference type="eggNOG" id="KOG2915">
    <property type="taxonomic scope" value="Eukaryota"/>
</dbReference>
<feature type="binding site" evidence="9">
    <location>
        <begin position="83"/>
        <end position="86"/>
    </location>
    <ligand>
        <name>S-adenosyl-L-methionine</name>
        <dbReference type="ChEBI" id="CHEBI:59789"/>
    </ligand>
</feature>
<keyword evidence="13" id="KW-1185">Reference proteome</keyword>
<proteinExistence type="inferred from homology"/>
<dbReference type="OrthoDB" id="1925287at2759"/>
<name>G0QUC0_ICHMU</name>
<dbReference type="SUPFAM" id="SSF53335">
    <property type="entry name" value="S-adenosyl-L-methionine-dependent methyltransferases"/>
    <property type="match status" value="1"/>
</dbReference>
<dbReference type="Proteomes" id="UP000008983">
    <property type="component" value="Unassembled WGS sequence"/>
</dbReference>
<evidence type="ECO:0000256" key="1">
    <source>
        <dbReference type="ARBA" id="ARBA00004123"/>
    </source>
</evidence>
<dbReference type="PIRSF" id="PIRSF017269">
    <property type="entry name" value="GCD14"/>
    <property type="match status" value="1"/>
</dbReference>
<dbReference type="GO" id="GO:0005634">
    <property type="term" value="C:nucleus"/>
    <property type="evidence" value="ECO:0007669"/>
    <property type="project" value="UniProtKB-SubCell"/>
</dbReference>
<evidence type="ECO:0000313" key="12">
    <source>
        <dbReference type="EMBL" id="EGR31192.1"/>
    </source>
</evidence>
<protein>
    <recommendedName>
        <fullName evidence="2 8">tRNA (adenine(58)-N(1))-methyltransferase</fullName>
        <ecNumber evidence="2 8">2.1.1.220</ecNumber>
    </recommendedName>
</protein>
<dbReference type="PANTHER" id="PTHR12133">
    <property type="entry name" value="TRNA (ADENINE(58)-N(1))-METHYLTRANSFERASE"/>
    <property type="match status" value="1"/>
</dbReference>
<evidence type="ECO:0000256" key="9">
    <source>
        <dbReference type="PIRSR" id="PIRSR017269-1"/>
    </source>
</evidence>
<gene>
    <name evidence="12" type="ORF">IMG5_116180</name>
</gene>
<comment type="subcellular location">
    <subcellularLocation>
        <location evidence="1">Nucleus</location>
    </subcellularLocation>
</comment>
<dbReference type="InterPro" id="IPR014816">
    <property type="entry name" value="tRNA_MeTrfase_Gcd14"/>
</dbReference>
<keyword evidence="6 8" id="KW-0819">tRNA processing</keyword>
<dbReference type="OMA" id="RPDHRMI"/>
<comment type="similarity">
    <text evidence="8">Belongs to the class I-like SAM-binding methyltransferase superfamily. TRM61 family.</text>
</comment>
<dbReference type="CDD" id="cd02440">
    <property type="entry name" value="AdoMet_MTases"/>
    <property type="match status" value="1"/>
</dbReference>
<dbReference type="GeneID" id="14907321"/>
<accession>G0QUC0</accession>
<feature type="binding site" evidence="9">
    <location>
        <position position="158"/>
    </location>
    <ligand>
        <name>S-adenosyl-L-methionine</name>
        <dbReference type="ChEBI" id="CHEBI:59789"/>
    </ligand>
</feature>
<dbReference type="EC" id="2.1.1.220" evidence="2 8"/>
<evidence type="ECO:0000256" key="4">
    <source>
        <dbReference type="ARBA" id="ARBA00022679"/>
    </source>
</evidence>
<sequence length="272" mass="30969">MDGFFQNKTGHFDHRTIIGQQYGSKIYNNKSTGYVYVLRPDPVLLTDSIAHKTQILYQADISIVISKLNIQPGSIVVESGTGSASLSSSIARVVQNSGHLFTFEFNEERAKNGQEVLNTQKLKNFDVIWRDVISFGFLPQEGEKYNLSKNKADAVFLDLPRPSEAICHAVEVLKKGGRLCCFSPCIESVQKNCEEMRKYQFVQIETIEILQRNFYKRENEVEDDNNANKSNNENDDEEDEQQHYNSKNQVLYTSGPSEIKGHTGYLTFAIYQ</sequence>
<reference evidence="12 13" key="1">
    <citation type="submission" date="2011-07" db="EMBL/GenBank/DDBJ databases">
        <authorList>
            <person name="Coyne R."/>
            <person name="Brami D."/>
            <person name="Johnson J."/>
            <person name="Hostetler J."/>
            <person name="Hannick L."/>
            <person name="Clark T."/>
            <person name="Cassidy-Hanley D."/>
            <person name="Inman J."/>
        </authorList>
    </citation>
    <scope>NUCLEOTIDE SEQUENCE [LARGE SCALE GENOMIC DNA]</scope>
    <source>
        <strain evidence="12 13">G5</strain>
    </source>
</reference>
<dbReference type="GO" id="GO:0031515">
    <property type="term" value="C:tRNA (m1A) methyltransferase complex"/>
    <property type="evidence" value="ECO:0007669"/>
    <property type="project" value="UniProtKB-UniRule"/>
</dbReference>
<evidence type="ECO:0000259" key="11">
    <source>
        <dbReference type="Pfam" id="PF08704"/>
    </source>
</evidence>
<evidence type="ECO:0000256" key="7">
    <source>
        <dbReference type="ARBA" id="ARBA00023242"/>
    </source>
</evidence>
<dbReference type="STRING" id="857967.G0QUC0"/>
<dbReference type="InterPro" id="IPR049470">
    <property type="entry name" value="TRM61_C"/>
</dbReference>
<keyword evidence="3 8" id="KW-0489">Methyltransferase</keyword>
<feature type="binding site" evidence="9">
    <location>
        <position position="104"/>
    </location>
    <ligand>
        <name>S-adenosyl-L-methionine</name>
        <dbReference type="ChEBI" id="CHEBI:59789"/>
    </ligand>
</feature>
<dbReference type="GO" id="GO:0160107">
    <property type="term" value="F:tRNA (adenine(58)-N1)-methyltransferase activity"/>
    <property type="evidence" value="ECO:0007669"/>
    <property type="project" value="UniProtKB-EC"/>
</dbReference>
<dbReference type="InParanoid" id="G0QUC0"/>